<dbReference type="AlphaFoldDB" id="A0A1E5XW17"/>
<feature type="chain" id="PRO_5009190603" description="Lectin-like protein BA14k" evidence="1">
    <location>
        <begin position="23"/>
        <end position="129"/>
    </location>
</feature>
<dbReference type="Proteomes" id="UP000095463">
    <property type="component" value="Unassembled WGS sequence"/>
</dbReference>
<evidence type="ECO:0000256" key="1">
    <source>
        <dbReference type="SAM" id="SignalP"/>
    </source>
</evidence>
<feature type="signal peptide" evidence="1">
    <location>
        <begin position="1"/>
        <end position="22"/>
    </location>
</feature>
<sequence length="129" mass="13755">MKRLLPVVAATVTLLLAGPALAQPLEIIVRGGTPTYLPTPLPDGDDYIYGNPGNPNFPNFDPAAAAINAELAIHPRSRLRPNNLWLVSSLGNRSGSWTQHIEACQAAFSSYDPVSDTIIAGGLPRRCPL</sequence>
<dbReference type="OrthoDB" id="7478836at2"/>
<dbReference type="RefSeq" id="WP_069908076.1">
    <property type="nucleotide sequence ID" value="NZ_LAJE02000055.1"/>
</dbReference>
<gene>
    <name evidence="2" type="ORF">VW23_009855</name>
</gene>
<keyword evidence="1" id="KW-0732">Signal</keyword>
<organism evidence="2 3">
    <name type="scientific">Devosia insulae DS-56</name>
    <dbReference type="NCBI Taxonomy" id="1116389"/>
    <lineage>
        <taxon>Bacteria</taxon>
        <taxon>Pseudomonadati</taxon>
        <taxon>Pseudomonadota</taxon>
        <taxon>Alphaproteobacteria</taxon>
        <taxon>Hyphomicrobiales</taxon>
        <taxon>Devosiaceae</taxon>
        <taxon>Devosia</taxon>
    </lineage>
</organism>
<dbReference type="EMBL" id="LAJE02000055">
    <property type="protein sequence ID" value="OEO32779.1"/>
    <property type="molecule type" value="Genomic_DNA"/>
</dbReference>
<keyword evidence="3" id="KW-1185">Reference proteome</keyword>
<protein>
    <recommendedName>
        <fullName evidence="4">Lectin-like protein BA14k</fullName>
    </recommendedName>
</protein>
<name>A0A1E5XW17_9HYPH</name>
<accession>A0A1E5XW17</accession>
<evidence type="ECO:0000313" key="3">
    <source>
        <dbReference type="Proteomes" id="UP000095463"/>
    </source>
</evidence>
<reference evidence="2 3" key="1">
    <citation type="journal article" date="2015" name="Genome Announc.">
        <title>Genome Assemblies of Three Soil-Associated Devosia species: D. insulae, D. limi, and D. soli.</title>
        <authorList>
            <person name="Hassan Y.I."/>
            <person name="Lepp D."/>
            <person name="Zhou T."/>
        </authorList>
    </citation>
    <scope>NUCLEOTIDE SEQUENCE [LARGE SCALE GENOMIC DNA]</scope>
    <source>
        <strain evidence="2 3">DS-56</strain>
    </source>
</reference>
<evidence type="ECO:0000313" key="2">
    <source>
        <dbReference type="EMBL" id="OEO32779.1"/>
    </source>
</evidence>
<comment type="caution">
    <text evidence="2">The sequence shown here is derived from an EMBL/GenBank/DDBJ whole genome shotgun (WGS) entry which is preliminary data.</text>
</comment>
<proteinExistence type="predicted"/>
<evidence type="ECO:0008006" key="4">
    <source>
        <dbReference type="Google" id="ProtNLM"/>
    </source>
</evidence>